<dbReference type="WBParaSite" id="nRc.2.0.1.t26184-RA">
    <property type="protein sequence ID" value="nRc.2.0.1.t26184-RA"/>
    <property type="gene ID" value="nRc.2.0.1.g26184"/>
</dbReference>
<organism evidence="1 2">
    <name type="scientific">Romanomermis culicivorax</name>
    <name type="common">Nematode worm</name>
    <dbReference type="NCBI Taxonomy" id="13658"/>
    <lineage>
        <taxon>Eukaryota</taxon>
        <taxon>Metazoa</taxon>
        <taxon>Ecdysozoa</taxon>
        <taxon>Nematoda</taxon>
        <taxon>Enoplea</taxon>
        <taxon>Dorylaimia</taxon>
        <taxon>Mermithida</taxon>
        <taxon>Mermithoidea</taxon>
        <taxon>Mermithidae</taxon>
        <taxon>Romanomermis</taxon>
    </lineage>
</organism>
<dbReference type="Proteomes" id="UP000887565">
    <property type="component" value="Unplaced"/>
</dbReference>
<dbReference type="AlphaFoldDB" id="A0A915JJ48"/>
<proteinExistence type="predicted"/>
<accession>A0A915JJ48</accession>
<sequence length="208" mass="24131">MPQMRHICNEMAPLADQESCSNIPNQVGRRRSFGNVCAVRARFDIPAQHRFSRDFMIELRVINQVVRIIETIITRTAKIDALFDAMFSIQMRQQFFELAAERAMTTFAIGIFVDKKHVSRTYHCPKHSESVVARDTPTDNLKNCCCYPADFIPFRFSTANAVTKLNLQTRQTYTCLNSRWSNKRGVDKVLVRNTLTSRSKIIRRKHKE</sequence>
<name>A0A915JJ48_ROMCU</name>
<protein>
    <submittedName>
        <fullName evidence="2">Uncharacterized protein</fullName>
    </submittedName>
</protein>
<keyword evidence="1" id="KW-1185">Reference proteome</keyword>
<reference evidence="2" key="1">
    <citation type="submission" date="2022-11" db="UniProtKB">
        <authorList>
            <consortium name="WormBaseParasite"/>
        </authorList>
    </citation>
    <scope>IDENTIFICATION</scope>
</reference>
<evidence type="ECO:0000313" key="1">
    <source>
        <dbReference type="Proteomes" id="UP000887565"/>
    </source>
</evidence>
<evidence type="ECO:0000313" key="2">
    <source>
        <dbReference type="WBParaSite" id="nRc.2.0.1.t26184-RA"/>
    </source>
</evidence>